<evidence type="ECO:0000256" key="1">
    <source>
        <dbReference type="SAM" id="MobiDB-lite"/>
    </source>
</evidence>
<organism evidence="2 3">
    <name type="scientific">Neocallimastix californiae</name>
    <dbReference type="NCBI Taxonomy" id="1754190"/>
    <lineage>
        <taxon>Eukaryota</taxon>
        <taxon>Fungi</taxon>
        <taxon>Fungi incertae sedis</taxon>
        <taxon>Chytridiomycota</taxon>
        <taxon>Chytridiomycota incertae sedis</taxon>
        <taxon>Neocallimastigomycetes</taxon>
        <taxon>Neocallimastigales</taxon>
        <taxon>Neocallimastigaceae</taxon>
        <taxon>Neocallimastix</taxon>
    </lineage>
</organism>
<feature type="compositionally biased region" description="Low complexity" evidence="1">
    <location>
        <begin position="333"/>
        <end position="351"/>
    </location>
</feature>
<dbReference type="GO" id="GO:0016538">
    <property type="term" value="F:cyclin-dependent protein serine/threonine kinase regulator activity"/>
    <property type="evidence" value="ECO:0007669"/>
    <property type="project" value="TreeGrafter"/>
</dbReference>
<dbReference type="Pfam" id="PF08613">
    <property type="entry name" value="Cyclin"/>
    <property type="match status" value="1"/>
</dbReference>
<dbReference type="PANTHER" id="PTHR15615">
    <property type="match status" value="1"/>
</dbReference>
<keyword evidence="3" id="KW-1185">Reference proteome</keyword>
<accession>A0A1Y2C0M8</accession>
<dbReference type="PANTHER" id="PTHR15615:SF27">
    <property type="entry name" value="PHO85 CYCLIN CLG1"/>
    <property type="match status" value="1"/>
</dbReference>
<gene>
    <name evidence="2" type="ORF">LY90DRAFT_672155</name>
</gene>
<sequence>MEPEFHLIPLNSTSHDIEVDMNELMENSLKYRTFNKNEVKYLYNSLIDNCIYFLETSYASLLKSKKTINHRKFRCFIEGVLRKTKITIPILYSVMYYLKRFRTSIRKCPEIVLDLKEGLTITQPKDLKKVFISASILSLKFFNDIVIMNSEWTKFVDITVEQINLCERQFIEFINYNLNLNVKNYYVFINDYLKRLKKSKSITSSTRNSLPPIIITSHPIITTSPPIEESIKCSSIIQQQQPLTINCNKIPNINYPIYNTPTHSHPVQSNTLSIDNNNNNNNGSMSHSNSCSNTSANAFLSITPTPSIGSQVTPTPSLTEKILTPIDTTTLEINDNDNTNDTNKINNNKNNDTVDKQELPNPPRILFSDPVSIGEQTSPERNTQYSSNDTYSSIMKTNTDSTYVAGLSYNQGRMSSTSSQYYPTSSPQFYNNSIYDSESNTNNTTSTTTYNNNMANIKTPKNNLINTFSAMSYSSCSSESTLHSYNSMDDKVNIVQDKSNHHRMPLNKILYHNLHRSKQTNSYSRKKKNR</sequence>
<evidence type="ECO:0008006" key="4">
    <source>
        <dbReference type="Google" id="ProtNLM"/>
    </source>
</evidence>
<feature type="region of interest" description="Disordered" evidence="1">
    <location>
        <begin position="333"/>
        <end position="391"/>
    </location>
</feature>
<dbReference type="CDD" id="cd20557">
    <property type="entry name" value="CYCLIN_ScPCL1-like"/>
    <property type="match status" value="1"/>
</dbReference>
<reference evidence="2 3" key="1">
    <citation type="submission" date="2016-08" db="EMBL/GenBank/DDBJ databases">
        <title>A Parts List for Fungal Cellulosomes Revealed by Comparative Genomics.</title>
        <authorList>
            <consortium name="DOE Joint Genome Institute"/>
            <person name="Haitjema C.H."/>
            <person name="Gilmore S.P."/>
            <person name="Henske J.K."/>
            <person name="Solomon K.V."/>
            <person name="De Groot R."/>
            <person name="Kuo A."/>
            <person name="Mondo S.J."/>
            <person name="Salamov A.A."/>
            <person name="Labutti K."/>
            <person name="Zhao Z."/>
            <person name="Chiniquy J."/>
            <person name="Barry K."/>
            <person name="Brewer H.M."/>
            <person name="Purvine S.O."/>
            <person name="Wright A.T."/>
            <person name="Boxma B."/>
            <person name="Van Alen T."/>
            <person name="Hackstein J.H."/>
            <person name="Baker S.E."/>
            <person name="Grigoriev I.V."/>
            <person name="O'Malley M.A."/>
        </authorList>
    </citation>
    <scope>NUCLEOTIDE SEQUENCE [LARGE SCALE GENOMIC DNA]</scope>
    <source>
        <strain evidence="2 3">G1</strain>
    </source>
</reference>
<comment type="caution">
    <text evidence="2">The sequence shown here is derived from an EMBL/GenBank/DDBJ whole genome shotgun (WGS) entry which is preliminary data.</text>
</comment>
<dbReference type="GO" id="GO:0019901">
    <property type="term" value="F:protein kinase binding"/>
    <property type="evidence" value="ECO:0007669"/>
    <property type="project" value="InterPro"/>
</dbReference>
<evidence type="ECO:0000313" key="3">
    <source>
        <dbReference type="Proteomes" id="UP000193920"/>
    </source>
</evidence>
<dbReference type="GO" id="GO:0000307">
    <property type="term" value="C:cyclin-dependent protein kinase holoenzyme complex"/>
    <property type="evidence" value="ECO:0007669"/>
    <property type="project" value="TreeGrafter"/>
</dbReference>
<feature type="compositionally biased region" description="Low complexity" evidence="1">
    <location>
        <begin position="269"/>
        <end position="291"/>
    </location>
</feature>
<name>A0A1Y2C0M8_9FUNG</name>
<dbReference type="Proteomes" id="UP000193920">
    <property type="component" value="Unassembled WGS sequence"/>
</dbReference>
<dbReference type="Gene3D" id="1.10.472.10">
    <property type="entry name" value="Cyclin-like"/>
    <property type="match status" value="1"/>
</dbReference>
<proteinExistence type="predicted"/>
<dbReference type="EMBL" id="MCOG01000127">
    <property type="protein sequence ID" value="ORY40571.1"/>
    <property type="molecule type" value="Genomic_DNA"/>
</dbReference>
<dbReference type="AlphaFoldDB" id="A0A1Y2C0M8"/>
<protein>
    <recommendedName>
        <fullName evidence="4">Cyclin N-terminal domain-containing protein</fullName>
    </recommendedName>
</protein>
<feature type="compositionally biased region" description="Polar residues" evidence="1">
    <location>
        <begin position="374"/>
        <end position="391"/>
    </location>
</feature>
<dbReference type="GO" id="GO:0005634">
    <property type="term" value="C:nucleus"/>
    <property type="evidence" value="ECO:0007669"/>
    <property type="project" value="TreeGrafter"/>
</dbReference>
<feature type="region of interest" description="Disordered" evidence="1">
    <location>
        <begin position="268"/>
        <end position="291"/>
    </location>
</feature>
<dbReference type="InterPro" id="IPR013922">
    <property type="entry name" value="Cyclin_PHO80-like"/>
</dbReference>
<evidence type="ECO:0000313" key="2">
    <source>
        <dbReference type="EMBL" id="ORY40571.1"/>
    </source>
</evidence>
<dbReference type="STRING" id="1754190.A0A1Y2C0M8"/>